<gene>
    <name evidence="2" type="ORF">KYN89_01200</name>
</gene>
<dbReference type="InterPro" id="IPR016130">
    <property type="entry name" value="Tyr_Pase_AS"/>
</dbReference>
<comment type="caution">
    <text evidence="2">The sequence shown here is derived from an EMBL/GenBank/DDBJ whole genome shotgun (WGS) entry which is preliminary data.</text>
</comment>
<dbReference type="SUPFAM" id="SSF52799">
    <property type="entry name" value="(Phosphotyrosine protein) phosphatases II"/>
    <property type="match status" value="1"/>
</dbReference>
<dbReference type="Pfam" id="PF13350">
    <property type="entry name" value="Y_phosphatase3"/>
    <property type="match status" value="1"/>
</dbReference>
<evidence type="ECO:0000313" key="2">
    <source>
        <dbReference type="EMBL" id="MBY8335654.1"/>
    </source>
</evidence>
<dbReference type="Proteomes" id="UP000759298">
    <property type="component" value="Unassembled WGS sequence"/>
</dbReference>
<comment type="similarity">
    <text evidence="1">Belongs to the protein-tyrosine phosphatase family.</text>
</comment>
<dbReference type="EMBL" id="JAHWXP010000001">
    <property type="protein sequence ID" value="MBY8335654.1"/>
    <property type="molecule type" value="Genomic_DNA"/>
</dbReference>
<dbReference type="InterPro" id="IPR026893">
    <property type="entry name" value="Tyr/Ser_Pase_IphP-type"/>
</dbReference>
<protein>
    <submittedName>
        <fullName evidence="2">Tyrosine-protein phosphatase</fullName>
    </submittedName>
</protein>
<dbReference type="PANTHER" id="PTHR31126">
    <property type="entry name" value="TYROSINE-PROTEIN PHOSPHATASE"/>
    <property type="match status" value="1"/>
</dbReference>
<sequence length="261" mass="29211">MSTESDATFLATEGIHNFRDYGGYPTQGGGRVVSGLLYRSGQHVEATDADLRTFADLGIRTVIDLRGNGERERHPCRRPDLWDGEVVFYDGETSSSPPHIPQEKRELTPKTAQERMLTLYTRMPENPAMQVIFGQYLRTLAERDGASLVHCFAGKDRTGIAAALLHHILGVSRADMVTEFLRTNDAPTYDILERQSLPGIEARLGPLDRPTIDALMQVRESYFERFIGTVDQRWGSLDAFLVQAIGVDDALRDQLQARFVA</sequence>
<dbReference type="RefSeq" id="WP_222823434.1">
    <property type="nucleotide sequence ID" value="NZ_JAHWXP010000001.1"/>
</dbReference>
<dbReference type="InterPro" id="IPR029021">
    <property type="entry name" value="Prot-tyrosine_phosphatase-like"/>
</dbReference>
<reference evidence="2 3" key="1">
    <citation type="submission" date="2021-07" db="EMBL/GenBank/DDBJ databases">
        <title>Alteriqipengyuania abyssalis NZ-12B nov, sp.nov isolated from deep sea sponge in pacific ocean.</title>
        <authorList>
            <person name="Tareen S."/>
            <person name="Wink J."/>
        </authorList>
    </citation>
    <scope>NUCLEOTIDE SEQUENCE [LARGE SCALE GENOMIC DNA]</scope>
    <source>
        <strain evidence="2 3">NZ-12B</strain>
    </source>
</reference>
<evidence type="ECO:0000313" key="3">
    <source>
        <dbReference type="Proteomes" id="UP000759298"/>
    </source>
</evidence>
<organism evidence="2 3">
    <name type="scientific">Alteriqipengyuania abyssalis</name>
    <dbReference type="NCBI Taxonomy" id="2860200"/>
    <lineage>
        <taxon>Bacteria</taxon>
        <taxon>Pseudomonadati</taxon>
        <taxon>Pseudomonadota</taxon>
        <taxon>Alphaproteobacteria</taxon>
        <taxon>Sphingomonadales</taxon>
        <taxon>Erythrobacteraceae</taxon>
        <taxon>Alteriqipengyuania</taxon>
    </lineage>
</organism>
<proteinExistence type="inferred from homology"/>
<accession>A0ABS7P9B1</accession>
<name>A0ABS7P9B1_9SPHN</name>
<dbReference type="PROSITE" id="PS00383">
    <property type="entry name" value="TYR_PHOSPHATASE_1"/>
    <property type="match status" value="1"/>
</dbReference>
<dbReference type="PANTHER" id="PTHR31126:SF1">
    <property type="entry name" value="TYROSINE SPECIFIC PROTEIN PHOSPHATASES DOMAIN-CONTAINING PROTEIN"/>
    <property type="match status" value="1"/>
</dbReference>
<evidence type="ECO:0000256" key="1">
    <source>
        <dbReference type="ARBA" id="ARBA00009580"/>
    </source>
</evidence>
<dbReference type="Gene3D" id="3.90.190.10">
    <property type="entry name" value="Protein tyrosine phosphatase superfamily"/>
    <property type="match status" value="1"/>
</dbReference>
<keyword evidence="3" id="KW-1185">Reference proteome</keyword>